<keyword evidence="8" id="KW-0143">Chaperone</keyword>
<evidence type="ECO:0000259" key="13">
    <source>
        <dbReference type="Pfam" id="PF05698"/>
    </source>
</evidence>
<evidence type="ECO:0000313" key="14">
    <source>
        <dbReference type="EMBL" id="OGC28618.1"/>
    </source>
</evidence>
<dbReference type="GO" id="GO:0003755">
    <property type="term" value="F:peptidyl-prolyl cis-trans isomerase activity"/>
    <property type="evidence" value="ECO:0007669"/>
    <property type="project" value="UniProtKB-KW"/>
</dbReference>
<feature type="domain" description="Trigger factor ribosome-binding bacterial" evidence="12">
    <location>
        <begin position="1"/>
        <end position="141"/>
    </location>
</feature>
<dbReference type="GO" id="GO:0051083">
    <property type="term" value="P:'de novo' cotranslational protein folding"/>
    <property type="evidence" value="ECO:0007669"/>
    <property type="project" value="TreeGrafter"/>
</dbReference>
<dbReference type="SUPFAM" id="SSF109998">
    <property type="entry name" value="Triger factor/SurA peptide-binding domain-like"/>
    <property type="match status" value="1"/>
</dbReference>
<protein>
    <recommendedName>
        <fullName evidence="5">Trigger factor</fullName>
        <ecNumber evidence="4">5.2.1.8</ecNumber>
    </recommendedName>
    <alternativeName>
        <fullName evidence="11">PPIase</fullName>
    </alternativeName>
</protein>
<dbReference type="InterPro" id="IPR008880">
    <property type="entry name" value="Trigger_fac_C"/>
</dbReference>
<evidence type="ECO:0000256" key="4">
    <source>
        <dbReference type="ARBA" id="ARBA00013194"/>
    </source>
</evidence>
<dbReference type="Pfam" id="PF05697">
    <property type="entry name" value="Trigger_N"/>
    <property type="match status" value="1"/>
</dbReference>
<dbReference type="InterPro" id="IPR027304">
    <property type="entry name" value="Trigger_fact/SurA_dom_sf"/>
</dbReference>
<reference evidence="14 15" key="1">
    <citation type="journal article" date="2016" name="Nat. Commun.">
        <title>Thousands of microbial genomes shed light on interconnected biogeochemical processes in an aquifer system.</title>
        <authorList>
            <person name="Anantharaman K."/>
            <person name="Brown C.T."/>
            <person name="Hug L.A."/>
            <person name="Sharon I."/>
            <person name="Castelle C.J."/>
            <person name="Probst A.J."/>
            <person name="Thomas B.C."/>
            <person name="Singh A."/>
            <person name="Wilkins M.J."/>
            <person name="Karaoz U."/>
            <person name="Brodie E.L."/>
            <person name="Williams K.H."/>
            <person name="Hubbard S.S."/>
            <person name="Banfield J.F."/>
        </authorList>
    </citation>
    <scope>NUCLEOTIDE SEQUENCE [LARGE SCALE GENOMIC DNA]</scope>
</reference>
<accession>A0A1F4T7C7</accession>
<evidence type="ECO:0000256" key="3">
    <source>
        <dbReference type="ARBA" id="ARBA00005464"/>
    </source>
</evidence>
<dbReference type="GO" id="GO:0005737">
    <property type="term" value="C:cytoplasm"/>
    <property type="evidence" value="ECO:0007669"/>
    <property type="project" value="UniProtKB-SubCell"/>
</dbReference>
<evidence type="ECO:0000256" key="6">
    <source>
        <dbReference type="ARBA" id="ARBA00022618"/>
    </source>
</evidence>
<dbReference type="InterPro" id="IPR037041">
    <property type="entry name" value="Trigger_fac_C_sf"/>
</dbReference>
<evidence type="ECO:0000256" key="8">
    <source>
        <dbReference type="ARBA" id="ARBA00023186"/>
    </source>
</evidence>
<comment type="caution">
    <text evidence="14">The sequence shown here is derived from an EMBL/GenBank/DDBJ whole genome shotgun (WGS) entry which is preliminary data.</text>
</comment>
<dbReference type="PANTHER" id="PTHR30560">
    <property type="entry name" value="TRIGGER FACTOR CHAPERONE AND PEPTIDYL-PROLYL CIS/TRANS ISOMERASE"/>
    <property type="match status" value="1"/>
</dbReference>
<evidence type="ECO:0000256" key="11">
    <source>
        <dbReference type="ARBA" id="ARBA00029986"/>
    </source>
</evidence>
<evidence type="ECO:0000256" key="9">
    <source>
        <dbReference type="ARBA" id="ARBA00023235"/>
    </source>
</evidence>
<dbReference type="GO" id="GO:0044183">
    <property type="term" value="F:protein folding chaperone"/>
    <property type="evidence" value="ECO:0007669"/>
    <property type="project" value="TreeGrafter"/>
</dbReference>
<evidence type="ECO:0000256" key="10">
    <source>
        <dbReference type="ARBA" id="ARBA00023306"/>
    </source>
</evidence>
<comment type="similarity">
    <text evidence="3">Belongs to the FKBP-type PPIase family. Tig subfamily.</text>
</comment>
<gene>
    <name evidence="14" type="ORF">A3K49_06655</name>
</gene>
<dbReference type="InterPro" id="IPR005215">
    <property type="entry name" value="Trig_fac"/>
</dbReference>
<name>A0A1F4T7C7_UNCSA</name>
<evidence type="ECO:0000313" key="15">
    <source>
        <dbReference type="Proteomes" id="UP000178602"/>
    </source>
</evidence>
<dbReference type="SUPFAM" id="SSF102735">
    <property type="entry name" value="Trigger factor ribosome-binding domain"/>
    <property type="match status" value="1"/>
</dbReference>
<keyword evidence="6" id="KW-0132">Cell division</keyword>
<dbReference type="Proteomes" id="UP000178602">
    <property type="component" value="Unassembled WGS sequence"/>
</dbReference>
<evidence type="ECO:0000259" key="12">
    <source>
        <dbReference type="Pfam" id="PF05697"/>
    </source>
</evidence>
<feature type="domain" description="Trigger factor C-terminal" evidence="13">
    <location>
        <begin position="176"/>
        <end position="336"/>
    </location>
</feature>
<dbReference type="Gene3D" id="1.10.3120.10">
    <property type="entry name" value="Trigger factor, C-terminal domain"/>
    <property type="match status" value="1"/>
</dbReference>
<organism evidence="14 15">
    <name type="scientific">candidate division WOR-1 bacterium RIFOXYC12_FULL_54_18</name>
    <dbReference type="NCBI Taxonomy" id="1802584"/>
    <lineage>
        <taxon>Bacteria</taxon>
        <taxon>Bacillati</taxon>
        <taxon>Saganbacteria</taxon>
    </lineage>
</organism>
<dbReference type="Gene3D" id="3.30.70.1050">
    <property type="entry name" value="Trigger factor ribosome-binding domain"/>
    <property type="match status" value="1"/>
</dbReference>
<evidence type="ECO:0000256" key="1">
    <source>
        <dbReference type="ARBA" id="ARBA00000971"/>
    </source>
</evidence>
<dbReference type="InterPro" id="IPR008881">
    <property type="entry name" value="Trigger_fac_ribosome-bd_bac"/>
</dbReference>
<proteinExistence type="inferred from homology"/>
<keyword evidence="10" id="KW-0131">Cell cycle</keyword>
<dbReference type="EMBL" id="MEUG01000001">
    <property type="protein sequence ID" value="OGC28618.1"/>
    <property type="molecule type" value="Genomic_DNA"/>
</dbReference>
<keyword evidence="9" id="KW-0413">Isomerase</keyword>
<dbReference type="PANTHER" id="PTHR30560:SF3">
    <property type="entry name" value="TRIGGER FACTOR-LIKE PROTEIN TIG, CHLOROPLASTIC"/>
    <property type="match status" value="1"/>
</dbReference>
<dbReference type="AlphaFoldDB" id="A0A1F4T7C7"/>
<comment type="catalytic activity">
    <reaction evidence="1">
        <text>[protein]-peptidylproline (omega=180) = [protein]-peptidylproline (omega=0)</text>
        <dbReference type="Rhea" id="RHEA:16237"/>
        <dbReference type="Rhea" id="RHEA-COMP:10747"/>
        <dbReference type="Rhea" id="RHEA-COMP:10748"/>
        <dbReference type="ChEBI" id="CHEBI:83833"/>
        <dbReference type="ChEBI" id="CHEBI:83834"/>
        <dbReference type="EC" id="5.2.1.8"/>
    </reaction>
</comment>
<evidence type="ECO:0000256" key="5">
    <source>
        <dbReference type="ARBA" id="ARBA00016902"/>
    </source>
</evidence>
<dbReference type="Pfam" id="PF05698">
    <property type="entry name" value="Trigger_C"/>
    <property type="match status" value="1"/>
</dbReference>
<sequence length="344" mass="38600">MKINSNNRSGNKVTIEAETEYSNFTAAVEKAYIEVGREVKIQGFRPGKAPRNLVEQAVSRQTVEQQAAQDLIGDLYPKIINEAKLEPVDYPNVEIKQLESGKPFVFKITVDVYPEVKLGKYQGLKVEKKSAAVTEEEILALLGRLQERFSITNAEGKKELLSLDDEFAKKVSSFGTLAELKEEVKTTMLKDKEAEAEADLRNKLVAEAIAKVEVELPAGMIEREIDIMLDELAGSLAQSGLTVEDYLRGTKKEMENLRQEMRKAAEGRVKGKVVLKAIAEKEEIKVTDDDIKKELTQISAETGQPLDHLEKNFNESARRGYMEEYLMRQKALDYLVAKAEIKSA</sequence>
<dbReference type="GO" id="GO:0015031">
    <property type="term" value="P:protein transport"/>
    <property type="evidence" value="ECO:0007669"/>
    <property type="project" value="InterPro"/>
</dbReference>
<dbReference type="GO" id="GO:0051301">
    <property type="term" value="P:cell division"/>
    <property type="evidence" value="ECO:0007669"/>
    <property type="project" value="UniProtKB-KW"/>
</dbReference>
<dbReference type="InterPro" id="IPR036611">
    <property type="entry name" value="Trigger_fac_ribosome-bd_sf"/>
</dbReference>
<comment type="subcellular location">
    <subcellularLocation>
        <location evidence="2">Cytoplasm</location>
    </subcellularLocation>
</comment>
<evidence type="ECO:0000256" key="2">
    <source>
        <dbReference type="ARBA" id="ARBA00004496"/>
    </source>
</evidence>
<dbReference type="GO" id="GO:0043022">
    <property type="term" value="F:ribosome binding"/>
    <property type="evidence" value="ECO:0007669"/>
    <property type="project" value="TreeGrafter"/>
</dbReference>
<evidence type="ECO:0000256" key="7">
    <source>
        <dbReference type="ARBA" id="ARBA00023110"/>
    </source>
</evidence>
<dbReference type="GO" id="GO:0043335">
    <property type="term" value="P:protein unfolding"/>
    <property type="evidence" value="ECO:0007669"/>
    <property type="project" value="TreeGrafter"/>
</dbReference>
<keyword evidence="7" id="KW-0697">Rotamase</keyword>
<dbReference type="EC" id="5.2.1.8" evidence="4"/>